<reference evidence="8 9" key="1">
    <citation type="submission" date="2023-04" db="EMBL/GenBank/DDBJ databases">
        <title>A long-awaited taxogenomic arrangement of the family Halomonadaceae.</title>
        <authorList>
            <person name="De La Haba R."/>
            <person name="Chuvochina M."/>
            <person name="Wittouck S."/>
            <person name="Arahal D.R."/>
            <person name="Sanchez-Porro C."/>
            <person name="Hugenholtz P."/>
            <person name="Ventosa A."/>
        </authorList>
    </citation>
    <scope>NUCLEOTIDE SEQUENCE [LARGE SCALE GENOMIC DNA]</scope>
    <source>
        <strain evidence="8 9">DSM 22428</strain>
    </source>
</reference>
<feature type="transmembrane region" description="Helical" evidence="6">
    <location>
        <begin position="79"/>
        <end position="99"/>
    </location>
</feature>
<dbReference type="RefSeq" id="WP_251594531.1">
    <property type="nucleotide sequence ID" value="NZ_JAMLJI010000004.1"/>
</dbReference>
<comment type="subcellular location">
    <subcellularLocation>
        <location evidence="1">Membrane</location>
        <topology evidence="1">Multi-pass membrane protein</topology>
    </subcellularLocation>
</comment>
<evidence type="ECO:0000256" key="5">
    <source>
        <dbReference type="ARBA" id="ARBA00023136"/>
    </source>
</evidence>
<feature type="transmembrane region" description="Helical" evidence="6">
    <location>
        <begin position="391"/>
        <end position="409"/>
    </location>
</feature>
<dbReference type="EMBL" id="JARWAO010000004">
    <property type="protein sequence ID" value="MDR5896135.1"/>
    <property type="molecule type" value="Genomic_DNA"/>
</dbReference>
<dbReference type="InterPro" id="IPR020846">
    <property type="entry name" value="MFS_dom"/>
</dbReference>
<proteinExistence type="predicted"/>
<feature type="transmembrane region" description="Helical" evidence="6">
    <location>
        <begin position="138"/>
        <end position="161"/>
    </location>
</feature>
<dbReference type="InterPro" id="IPR011701">
    <property type="entry name" value="MFS"/>
</dbReference>
<evidence type="ECO:0000256" key="3">
    <source>
        <dbReference type="ARBA" id="ARBA00022692"/>
    </source>
</evidence>
<dbReference type="InterPro" id="IPR036259">
    <property type="entry name" value="MFS_trans_sf"/>
</dbReference>
<feature type="transmembrane region" description="Helical" evidence="6">
    <location>
        <begin position="359"/>
        <end position="379"/>
    </location>
</feature>
<feature type="transmembrane region" description="Helical" evidence="6">
    <location>
        <begin position="298"/>
        <end position="317"/>
    </location>
</feature>
<dbReference type="Pfam" id="PF07690">
    <property type="entry name" value="MFS_1"/>
    <property type="match status" value="1"/>
</dbReference>
<feature type="transmembrane region" description="Helical" evidence="6">
    <location>
        <begin position="323"/>
        <end position="347"/>
    </location>
</feature>
<keyword evidence="5 6" id="KW-0472">Membrane</keyword>
<accession>A0ABU1GVR4</accession>
<keyword evidence="9" id="KW-1185">Reference proteome</keyword>
<gene>
    <name evidence="8" type="ORF">QC825_08635</name>
</gene>
<organism evidence="8 9">
    <name type="scientific">Larsenimonas suaedae</name>
    <dbReference type="NCBI Taxonomy" id="1851019"/>
    <lineage>
        <taxon>Bacteria</taxon>
        <taxon>Pseudomonadati</taxon>
        <taxon>Pseudomonadota</taxon>
        <taxon>Gammaproteobacteria</taxon>
        <taxon>Oceanospirillales</taxon>
        <taxon>Halomonadaceae</taxon>
        <taxon>Larsenimonas</taxon>
    </lineage>
</organism>
<keyword evidence="4 6" id="KW-1133">Transmembrane helix</keyword>
<evidence type="ECO:0000313" key="8">
    <source>
        <dbReference type="EMBL" id="MDR5896135.1"/>
    </source>
</evidence>
<dbReference type="CDD" id="cd17319">
    <property type="entry name" value="MFS_ExuT_GudP_like"/>
    <property type="match status" value="1"/>
</dbReference>
<feature type="transmembrane region" description="Helical" evidence="6">
    <location>
        <begin position="51"/>
        <end position="72"/>
    </location>
</feature>
<dbReference type="Proteomes" id="UP001269375">
    <property type="component" value="Unassembled WGS sequence"/>
</dbReference>
<feature type="transmembrane region" description="Helical" evidence="6">
    <location>
        <begin position="167"/>
        <end position="189"/>
    </location>
</feature>
<evidence type="ECO:0000256" key="1">
    <source>
        <dbReference type="ARBA" id="ARBA00004141"/>
    </source>
</evidence>
<feature type="transmembrane region" description="Helical" evidence="6">
    <location>
        <begin position="105"/>
        <end position="126"/>
    </location>
</feature>
<feature type="transmembrane region" description="Helical" evidence="6">
    <location>
        <begin position="12"/>
        <end position="31"/>
    </location>
</feature>
<dbReference type="SUPFAM" id="SSF103473">
    <property type="entry name" value="MFS general substrate transporter"/>
    <property type="match status" value="1"/>
</dbReference>
<keyword evidence="3 6" id="KW-0812">Transmembrane</keyword>
<comment type="caution">
    <text evidence="8">The sequence shown here is derived from an EMBL/GenBank/DDBJ whole genome shotgun (WGS) entry which is preliminary data.</text>
</comment>
<evidence type="ECO:0000256" key="2">
    <source>
        <dbReference type="ARBA" id="ARBA00022448"/>
    </source>
</evidence>
<name>A0ABU1GVR4_9GAMM</name>
<dbReference type="PANTHER" id="PTHR43791:SF100">
    <property type="entry name" value="SUGAR TRANSPORTER"/>
    <property type="match status" value="1"/>
</dbReference>
<dbReference type="PANTHER" id="PTHR43791">
    <property type="entry name" value="PERMEASE-RELATED"/>
    <property type="match status" value="1"/>
</dbReference>
<feature type="transmembrane region" description="Helical" evidence="6">
    <location>
        <begin position="232"/>
        <end position="253"/>
    </location>
</feature>
<evidence type="ECO:0000313" key="9">
    <source>
        <dbReference type="Proteomes" id="UP001269375"/>
    </source>
</evidence>
<evidence type="ECO:0000256" key="6">
    <source>
        <dbReference type="SAM" id="Phobius"/>
    </source>
</evidence>
<evidence type="ECO:0000256" key="4">
    <source>
        <dbReference type="ARBA" id="ARBA00022989"/>
    </source>
</evidence>
<keyword evidence="2" id="KW-0813">Transport</keyword>
<feature type="transmembrane region" description="Helical" evidence="6">
    <location>
        <begin position="265"/>
        <end position="286"/>
    </location>
</feature>
<protein>
    <submittedName>
        <fullName evidence="8">MFS transporter</fullName>
    </submittedName>
</protein>
<feature type="domain" description="Major facilitator superfamily (MFS) profile" evidence="7">
    <location>
        <begin position="13"/>
        <end position="414"/>
    </location>
</feature>
<sequence>MSARLPVRRWWYLMPIVFITYSLAYVDRANYGFAAAGGMAEDLGITPAMSSLLGSLFFLGYFFCQVPGTIYAEKRSAKVLIFWCLIAWSGLATLTGVIPNAYALIVVRFLLGVTEAAVMPAMLVYLSHWFTRAERSRANTFLILGNPVTILWMSVLSGYIIEHADWRWMFIIEGVPGLIWAVCWWFLVVDRPEQATWLREDQKAQLAEAFEAEQQDLKPVKNYASAFKNPKVLLLCVQYFCWSVGVYGFVLWLPSMLSKAGSLDIVETGWLSAGPYVAAVIGMLVVSWGSDKCLNRRGFVWPPLAIAGVAFLGSFLLGPSHFWWSYALLVVAGFGLYAPYGPFFAIIPEILPRNVAGGAIALVNSLGALGGFIGAYGVGYLNGITGSSATSYVAMGGFLLAAAALTLCVKPATEKAPKGYTVAASAAR</sequence>
<dbReference type="Gene3D" id="1.20.1250.20">
    <property type="entry name" value="MFS general substrate transporter like domains"/>
    <property type="match status" value="2"/>
</dbReference>
<dbReference type="PROSITE" id="PS50850">
    <property type="entry name" value="MFS"/>
    <property type="match status" value="1"/>
</dbReference>
<evidence type="ECO:0000259" key="7">
    <source>
        <dbReference type="PROSITE" id="PS50850"/>
    </source>
</evidence>